<evidence type="ECO:0000313" key="3">
    <source>
        <dbReference type="EMBL" id="KAJ4491888.1"/>
    </source>
</evidence>
<keyword evidence="1" id="KW-0175">Coiled coil</keyword>
<name>A0A9W9DYT8_9AGAR</name>
<protein>
    <submittedName>
        <fullName evidence="3">Uncharacterized protein</fullName>
    </submittedName>
</protein>
<reference evidence="3" key="1">
    <citation type="submission" date="2022-08" db="EMBL/GenBank/DDBJ databases">
        <authorList>
            <consortium name="DOE Joint Genome Institute"/>
            <person name="Min B."/>
            <person name="Riley R."/>
            <person name="Sierra-Patev S."/>
            <person name="Naranjo-Ortiz M."/>
            <person name="Looney B."/>
            <person name="Konkel Z."/>
            <person name="Slot J.C."/>
            <person name="Sakamoto Y."/>
            <person name="Steenwyk J.L."/>
            <person name="Rokas A."/>
            <person name="Carro J."/>
            <person name="Camarero S."/>
            <person name="Ferreira P."/>
            <person name="Molpeceres G."/>
            <person name="Ruiz-Duenas F.J."/>
            <person name="Serrano A."/>
            <person name="Henrissat B."/>
            <person name="Drula E."/>
            <person name="Hughes K.W."/>
            <person name="Mata J.L."/>
            <person name="Ishikawa N.K."/>
            <person name="Vargas-Isla R."/>
            <person name="Ushijima S."/>
            <person name="Smith C.A."/>
            <person name="Ahrendt S."/>
            <person name="Andreopoulos W."/>
            <person name="He G."/>
            <person name="Labutti K."/>
            <person name="Lipzen A."/>
            <person name="Ng V."/>
            <person name="Sandor L."/>
            <person name="Barry K."/>
            <person name="Martinez A.T."/>
            <person name="Xiao Y."/>
            <person name="Gibbons J.G."/>
            <person name="Terashima K."/>
            <person name="Hibbett D.S."/>
            <person name="Grigoriev I.V."/>
        </authorList>
    </citation>
    <scope>NUCLEOTIDE SEQUENCE</scope>
    <source>
        <strain evidence="3">Sp2 HRB7682 ss15</strain>
    </source>
</reference>
<accession>A0A9W9DYT8</accession>
<dbReference type="Proteomes" id="UP001150238">
    <property type="component" value="Unassembled WGS sequence"/>
</dbReference>
<evidence type="ECO:0000313" key="4">
    <source>
        <dbReference type="Proteomes" id="UP001150238"/>
    </source>
</evidence>
<feature type="region of interest" description="Disordered" evidence="2">
    <location>
        <begin position="96"/>
        <end position="212"/>
    </location>
</feature>
<sequence>MAPSIPEQLSHIKDQLTSLSQSFELIQQRWEQENVEADTLRKELSSARALNERFQIRNQNLEAQLAQRKSSRARHTLGRFLREDVAREKANARLTHAREHDIISNSDAGDDVESEYGSVSTSLSTVRRRDRDSESRVAATDESEEEDRKSGEVPDDYLSPPSQMKPGALPSSSPGPSNNRVGQIATDSRTVKSPASSIKRYQETASATSASGTLSSNFIPESFAIQSNAPQWTIQIQKPPVSARVRCGPMKGSHLSQKLGFEEDTAISLKSLLSNDNLGLGVRIQGDCAFVYDPIFLENLDTTTPMTYLFDWGNVEANQNITQYIQEKNEQKDAIFHTFVYILKPRRWYYVGAQKWAHTNLNWNIWETFGQRDHIRYRVIQRLYDHCGKKIERETIAEMLDSGVLKQICIHLSGGDSHIDSSRTMCIAMGYSPPEN</sequence>
<feature type="coiled-coil region" evidence="1">
    <location>
        <begin position="37"/>
        <end position="71"/>
    </location>
</feature>
<comment type="caution">
    <text evidence="3">The sequence shown here is derived from an EMBL/GenBank/DDBJ whole genome shotgun (WGS) entry which is preliminary data.</text>
</comment>
<proteinExistence type="predicted"/>
<organism evidence="3 4">
    <name type="scientific">Lentinula lateritia</name>
    <dbReference type="NCBI Taxonomy" id="40482"/>
    <lineage>
        <taxon>Eukaryota</taxon>
        <taxon>Fungi</taxon>
        <taxon>Dikarya</taxon>
        <taxon>Basidiomycota</taxon>
        <taxon>Agaricomycotina</taxon>
        <taxon>Agaricomycetes</taxon>
        <taxon>Agaricomycetidae</taxon>
        <taxon>Agaricales</taxon>
        <taxon>Marasmiineae</taxon>
        <taxon>Omphalotaceae</taxon>
        <taxon>Lentinula</taxon>
    </lineage>
</organism>
<feature type="compositionally biased region" description="Polar residues" evidence="2">
    <location>
        <begin position="178"/>
        <end position="196"/>
    </location>
</feature>
<gene>
    <name evidence="3" type="ORF">C8J55DRAFT_556176</name>
</gene>
<evidence type="ECO:0000256" key="2">
    <source>
        <dbReference type="SAM" id="MobiDB-lite"/>
    </source>
</evidence>
<reference evidence="3" key="2">
    <citation type="journal article" date="2023" name="Proc. Natl. Acad. Sci. U.S.A.">
        <title>A global phylogenomic analysis of the shiitake genus Lentinula.</title>
        <authorList>
            <person name="Sierra-Patev S."/>
            <person name="Min B."/>
            <person name="Naranjo-Ortiz M."/>
            <person name="Looney B."/>
            <person name="Konkel Z."/>
            <person name="Slot J.C."/>
            <person name="Sakamoto Y."/>
            <person name="Steenwyk J.L."/>
            <person name="Rokas A."/>
            <person name="Carro J."/>
            <person name="Camarero S."/>
            <person name="Ferreira P."/>
            <person name="Molpeceres G."/>
            <person name="Ruiz-Duenas F.J."/>
            <person name="Serrano A."/>
            <person name="Henrissat B."/>
            <person name="Drula E."/>
            <person name="Hughes K.W."/>
            <person name="Mata J.L."/>
            <person name="Ishikawa N.K."/>
            <person name="Vargas-Isla R."/>
            <person name="Ushijima S."/>
            <person name="Smith C.A."/>
            <person name="Donoghue J."/>
            <person name="Ahrendt S."/>
            <person name="Andreopoulos W."/>
            <person name="He G."/>
            <person name="LaButti K."/>
            <person name="Lipzen A."/>
            <person name="Ng V."/>
            <person name="Riley R."/>
            <person name="Sandor L."/>
            <person name="Barry K."/>
            <person name="Martinez A.T."/>
            <person name="Xiao Y."/>
            <person name="Gibbons J.G."/>
            <person name="Terashima K."/>
            <person name="Grigoriev I.V."/>
            <person name="Hibbett D."/>
        </authorList>
    </citation>
    <scope>NUCLEOTIDE SEQUENCE</scope>
    <source>
        <strain evidence="3">Sp2 HRB7682 ss15</strain>
    </source>
</reference>
<evidence type="ECO:0000256" key="1">
    <source>
        <dbReference type="SAM" id="Coils"/>
    </source>
</evidence>
<dbReference type="AlphaFoldDB" id="A0A9W9DYT8"/>
<feature type="compositionally biased region" description="Low complexity" evidence="2">
    <location>
        <begin position="166"/>
        <end position="177"/>
    </location>
</feature>
<dbReference type="EMBL" id="JANVFS010000005">
    <property type="protein sequence ID" value="KAJ4491888.1"/>
    <property type="molecule type" value="Genomic_DNA"/>
</dbReference>